<gene>
    <name evidence="1" type="ORF">EUX98_g6914</name>
</gene>
<reference evidence="1 2" key="1">
    <citation type="submission" date="2019-02" db="EMBL/GenBank/DDBJ databases">
        <title>Genome sequencing of the rare red list fungi Antrodiella citrinella (Flaviporus citrinellus).</title>
        <authorList>
            <person name="Buettner E."/>
            <person name="Kellner H."/>
        </authorList>
    </citation>
    <scope>NUCLEOTIDE SEQUENCE [LARGE SCALE GENOMIC DNA]</scope>
    <source>
        <strain evidence="1 2">DSM 108506</strain>
    </source>
</reference>
<comment type="caution">
    <text evidence="1">The sequence shown here is derived from an EMBL/GenBank/DDBJ whole genome shotgun (WGS) entry which is preliminary data.</text>
</comment>
<name>A0A4S4MN07_9APHY</name>
<dbReference type="Proteomes" id="UP000308730">
    <property type="component" value="Unassembled WGS sequence"/>
</dbReference>
<keyword evidence="2" id="KW-1185">Reference proteome</keyword>
<protein>
    <recommendedName>
        <fullName evidence="3">Clp1-like protein</fullName>
    </recommendedName>
</protein>
<proteinExistence type="predicted"/>
<evidence type="ECO:0000313" key="2">
    <source>
        <dbReference type="Proteomes" id="UP000308730"/>
    </source>
</evidence>
<dbReference type="EMBL" id="SGPM01000265">
    <property type="protein sequence ID" value="THH27272.1"/>
    <property type="molecule type" value="Genomic_DNA"/>
</dbReference>
<accession>A0A4S4MN07</accession>
<dbReference type="OrthoDB" id="2570975at2759"/>
<dbReference type="AlphaFoldDB" id="A0A4S4MN07"/>
<organism evidence="1 2">
    <name type="scientific">Antrodiella citrinella</name>
    <dbReference type="NCBI Taxonomy" id="2447956"/>
    <lineage>
        <taxon>Eukaryota</taxon>
        <taxon>Fungi</taxon>
        <taxon>Dikarya</taxon>
        <taxon>Basidiomycota</taxon>
        <taxon>Agaricomycotina</taxon>
        <taxon>Agaricomycetes</taxon>
        <taxon>Polyporales</taxon>
        <taxon>Steccherinaceae</taxon>
        <taxon>Antrodiella</taxon>
    </lineage>
</organism>
<evidence type="ECO:0008006" key="3">
    <source>
        <dbReference type="Google" id="ProtNLM"/>
    </source>
</evidence>
<evidence type="ECO:0000313" key="1">
    <source>
        <dbReference type="EMBL" id="THH27272.1"/>
    </source>
</evidence>
<sequence>MVAKPVNRHRVLMRKSSNVENMAPYARKISLNSGRKISQQLSHHFTSRIRARTAGLPRTKVLKDEHLPTPPATPAPAFQSAPPAVAAPDVNVAATDPLADLADSILKNHPKLLVPPPVENFGVVRSDSLAWIDPALESLPVSFLQDSLKGKSAAMLRVCAGIRAPNLPQHLIPPFLDVQAWNLETEMPSHMLAIYPLPGTPNPAVTLYPIHDVIFASHCARWPKCPQTTVEAPSTPGGDIHLPVVRIPIPAPAAFPLLASYLYKKQPNLVLKNALPAMDDAFLATLTPAQWLAPQFGRMVAGKFSLEVLVGRARFILGFRANLLALGVADERVWHDLQRAWSVIRVALEVKLGQA</sequence>